<sequence length="191" mass="21904">MHSQLDTLMLPKTYPPPYEEHNGTAEEADDGNNHTDKIFVPPRTMKKVMALKTHQERIRMVGEYIMKKGEAVEAKEKALSHQKRALAKTIKDAKNDIKNLRRTYWQRVQNILDAKEPLIRSLLFSKSYGLDLLACDALLAARKDEARLLHKLETEKIEDEFQKASKRVDEEYNALLDAMLASDKQAAEAEV</sequence>
<comment type="caution">
    <text evidence="2">The sequence shown here is derived from an EMBL/GenBank/DDBJ whole genome shotgun (WGS) entry which is preliminary data.</text>
</comment>
<dbReference type="EMBL" id="JOKZ01000357">
    <property type="protein sequence ID" value="KKO99090.1"/>
    <property type="molecule type" value="Genomic_DNA"/>
</dbReference>
<dbReference type="Proteomes" id="UP000034112">
    <property type="component" value="Unassembled WGS sequence"/>
</dbReference>
<protein>
    <submittedName>
        <fullName evidence="2">Uncharacterized protein</fullName>
    </submittedName>
</protein>
<evidence type="ECO:0000313" key="2">
    <source>
        <dbReference type="EMBL" id="KKO99090.1"/>
    </source>
</evidence>
<gene>
    <name evidence="2" type="ORF">THAR02_08817</name>
</gene>
<feature type="region of interest" description="Disordered" evidence="1">
    <location>
        <begin position="1"/>
        <end position="34"/>
    </location>
</feature>
<evidence type="ECO:0000256" key="1">
    <source>
        <dbReference type="SAM" id="MobiDB-lite"/>
    </source>
</evidence>
<accession>A0A0F9X1J0</accession>
<dbReference type="AlphaFoldDB" id="A0A0F9X1J0"/>
<reference evidence="3" key="1">
    <citation type="journal article" date="2015" name="Genome Announc.">
        <title>Draft whole-genome sequence of the biocontrol agent Trichoderma harzianum T6776.</title>
        <authorList>
            <person name="Baroncelli R."/>
            <person name="Piaggeschi G."/>
            <person name="Fiorini L."/>
            <person name="Bertolini E."/>
            <person name="Zapparata A."/>
            <person name="Pe M.E."/>
            <person name="Sarrocco S."/>
            <person name="Vannacci G."/>
        </authorList>
    </citation>
    <scope>NUCLEOTIDE SEQUENCE [LARGE SCALE GENOMIC DNA]</scope>
    <source>
        <strain evidence="3">T6776</strain>
    </source>
</reference>
<organism evidence="2 3">
    <name type="scientific">Trichoderma harzianum</name>
    <name type="common">Hypocrea lixii</name>
    <dbReference type="NCBI Taxonomy" id="5544"/>
    <lineage>
        <taxon>Eukaryota</taxon>
        <taxon>Fungi</taxon>
        <taxon>Dikarya</taxon>
        <taxon>Ascomycota</taxon>
        <taxon>Pezizomycotina</taxon>
        <taxon>Sordariomycetes</taxon>
        <taxon>Hypocreomycetidae</taxon>
        <taxon>Hypocreales</taxon>
        <taxon>Hypocreaceae</taxon>
        <taxon>Trichoderma</taxon>
    </lineage>
</organism>
<name>A0A0F9X1J0_TRIHA</name>
<evidence type="ECO:0000313" key="3">
    <source>
        <dbReference type="Proteomes" id="UP000034112"/>
    </source>
</evidence>
<dbReference type="OrthoDB" id="4899364at2759"/>
<proteinExistence type="predicted"/>